<proteinExistence type="predicted"/>
<keyword evidence="3" id="KW-1185">Reference proteome</keyword>
<name>A0AAE0XZE6_9GAST</name>
<accession>A0AAE0XZE6</accession>
<evidence type="ECO:0000313" key="2">
    <source>
        <dbReference type="EMBL" id="KAK3727307.1"/>
    </source>
</evidence>
<reference evidence="2" key="1">
    <citation type="journal article" date="2023" name="G3 (Bethesda)">
        <title>A reference genome for the long-term kleptoplast-retaining sea slug Elysia crispata morphotype clarki.</title>
        <authorList>
            <person name="Eastman K.E."/>
            <person name="Pendleton A.L."/>
            <person name="Shaikh M.A."/>
            <person name="Suttiyut T."/>
            <person name="Ogas R."/>
            <person name="Tomko P."/>
            <person name="Gavelis G."/>
            <person name="Widhalm J.R."/>
            <person name="Wisecaver J.H."/>
        </authorList>
    </citation>
    <scope>NUCLEOTIDE SEQUENCE</scope>
    <source>
        <strain evidence="2">ECLA1</strain>
    </source>
</reference>
<evidence type="ECO:0000256" key="1">
    <source>
        <dbReference type="SAM" id="MobiDB-lite"/>
    </source>
</evidence>
<dbReference type="EMBL" id="JAWDGP010007247">
    <property type="protein sequence ID" value="KAK3727307.1"/>
    <property type="molecule type" value="Genomic_DNA"/>
</dbReference>
<evidence type="ECO:0000313" key="3">
    <source>
        <dbReference type="Proteomes" id="UP001283361"/>
    </source>
</evidence>
<dbReference type="Proteomes" id="UP001283361">
    <property type="component" value="Unassembled WGS sequence"/>
</dbReference>
<comment type="caution">
    <text evidence="2">The sequence shown here is derived from an EMBL/GenBank/DDBJ whole genome shotgun (WGS) entry which is preliminary data.</text>
</comment>
<protein>
    <submittedName>
        <fullName evidence="2">Uncharacterized protein</fullName>
    </submittedName>
</protein>
<organism evidence="2 3">
    <name type="scientific">Elysia crispata</name>
    <name type="common">lettuce slug</name>
    <dbReference type="NCBI Taxonomy" id="231223"/>
    <lineage>
        <taxon>Eukaryota</taxon>
        <taxon>Metazoa</taxon>
        <taxon>Spiralia</taxon>
        <taxon>Lophotrochozoa</taxon>
        <taxon>Mollusca</taxon>
        <taxon>Gastropoda</taxon>
        <taxon>Heterobranchia</taxon>
        <taxon>Euthyneura</taxon>
        <taxon>Panpulmonata</taxon>
        <taxon>Sacoglossa</taxon>
        <taxon>Placobranchoidea</taxon>
        <taxon>Plakobranchidae</taxon>
        <taxon>Elysia</taxon>
    </lineage>
</organism>
<sequence>MVTRVSLYEIDGQVEDETLHFYFNSRMKIQQAISVFSLRLVIHRTIKQSLCAKRIPVLMVGSADIFQALLTSRLFGSLNRYPQESPGGKKLQRTNPNWAHCRR</sequence>
<dbReference type="AlphaFoldDB" id="A0AAE0XZE6"/>
<feature type="region of interest" description="Disordered" evidence="1">
    <location>
        <begin position="81"/>
        <end position="103"/>
    </location>
</feature>
<gene>
    <name evidence="2" type="ORF">RRG08_049930</name>
</gene>